<proteinExistence type="predicted"/>
<reference evidence="4 5" key="1">
    <citation type="journal article" date="2016" name="Int. J. Syst. Evol. Microbiol.">
        <title>Proposal of Mucilaginibacter phyllosphaerae sp. nov. isolated from the phyllosphere of Galium album.</title>
        <authorList>
            <person name="Aydogan E.L."/>
            <person name="Busse H.J."/>
            <person name="Moser G."/>
            <person name="Muller C."/>
            <person name="Kampfer P."/>
            <person name="Glaeser S.P."/>
        </authorList>
    </citation>
    <scope>NUCLEOTIDE SEQUENCE [LARGE SCALE GENOMIC DNA]</scope>
    <source>
        <strain evidence="4 5">PP-F2FG21</strain>
    </source>
</reference>
<evidence type="ECO:0000313" key="6">
    <source>
        <dbReference type="Proteomes" id="UP000583101"/>
    </source>
</evidence>
<dbReference type="Proteomes" id="UP000583101">
    <property type="component" value="Unassembled WGS sequence"/>
</dbReference>
<dbReference type="OrthoDB" id="799219at2"/>
<name>A0A4Y8AB83_9SPHI</name>
<evidence type="ECO:0000313" key="3">
    <source>
        <dbReference type="EMBL" id="MBB3969469.1"/>
    </source>
</evidence>
<feature type="compositionally biased region" description="Basic and acidic residues" evidence="1">
    <location>
        <begin position="65"/>
        <end position="78"/>
    </location>
</feature>
<feature type="region of interest" description="Disordered" evidence="1">
    <location>
        <begin position="21"/>
        <end position="78"/>
    </location>
</feature>
<feature type="signal peptide" evidence="2">
    <location>
        <begin position="1"/>
        <end position="18"/>
    </location>
</feature>
<dbReference type="RefSeq" id="WP_134336619.1">
    <property type="nucleotide sequence ID" value="NZ_BMCZ01000002.1"/>
</dbReference>
<evidence type="ECO:0000313" key="5">
    <source>
        <dbReference type="Proteomes" id="UP000297248"/>
    </source>
</evidence>
<organism evidence="4 5">
    <name type="scientific">Mucilaginibacter phyllosphaerae</name>
    <dbReference type="NCBI Taxonomy" id="1812349"/>
    <lineage>
        <taxon>Bacteria</taxon>
        <taxon>Pseudomonadati</taxon>
        <taxon>Bacteroidota</taxon>
        <taxon>Sphingobacteriia</taxon>
        <taxon>Sphingobacteriales</taxon>
        <taxon>Sphingobacteriaceae</taxon>
        <taxon>Mucilaginibacter</taxon>
    </lineage>
</organism>
<reference evidence="3 6" key="3">
    <citation type="submission" date="2020-08" db="EMBL/GenBank/DDBJ databases">
        <title>Genomic Encyclopedia of Type Strains, Phase IV (KMG-IV): sequencing the most valuable type-strain genomes for metagenomic binning, comparative biology and taxonomic classification.</title>
        <authorList>
            <person name="Goeker M."/>
        </authorList>
    </citation>
    <scope>NUCLEOTIDE SEQUENCE [LARGE SCALE GENOMIC DNA]</scope>
    <source>
        <strain evidence="3 6">DSM 100995</strain>
    </source>
</reference>
<accession>A0A4Y8AB83</accession>
<protein>
    <recommendedName>
        <fullName evidence="7">Lipoprotein</fullName>
    </recommendedName>
</protein>
<dbReference type="EMBL" id="SNQG01000004">
    <property type="protein sequence ID" value="TEW65750.1"/>
    <property type="molecule type" value="Genomic_DNA"/>
</dbReference>
<evidence type="ECO:0000313" key="4">
    <source>
        <dbReference type="EMBL" id="TEW65750.1"/>
    </source>
</evidence>
<sequence>MKKLTAILLIAVSVTAIACKGNPQGAMGANDKPDTTAFDKEDDETGRPAATKNDTTDKNIGPGNDKNHVADSEHKKKH</sequence>
<gene>
    <name evidence="4" type="ORF">E2R65_11445</name>
    <name evidence="3" type="ORF">GGR35_002072</name>
</gene>
<reference evidence="4" key="2">
    <citation type="submission" date="2019-03" db="EMBL/GenBank/DDBJ databases">
        <authorList>
            <person name="Yan Y.-Q."/>
            <person name="Du Z.-J."/>
        </authorList>
    </citation>
    <scope>NUCLEOTIDE SEQUENCE</scope>
    <source>
        <strain evidence="4">PP-F2FG21</strain>
    </source>
</reference>
<dbReference type="PROSITE" id="PS51257">
    <property type="entry name" value="PROKAR_LIPOPROTEIN"/>
    <property type="match status" value="1"/>
</dbReference>
<evidence type="ECO:0000256" key="1">
    <source>
        <dbReference type="SAM" id="MobiDB-lite"/>
    </source>
</evidence>
<keyword evidence="6" id="KW-1185">Reference proteome</keyword>
<dbReference type="Proteomes" id="UP000297248">
    <property type="component" value="Unassembled WGS sequence"/>
</dbReference>
<evidence type="ECO:0000256" key="2">
    <source>
        <dbReference type="SAM" id="SignalP"/>
    </source>
</evidence>
<dbReference type="EMBL" id="JACIEG010000003">
    <property type="protein sequence ID" value="MBB3969469.1"/>
    <property type="molecule type" value="Genomic_DNA"/>
</dbReference>
<evidence type="ECO:0008006" key="7">
    <source>
        <dbReference type="Google" id="ProtNLM"/>
    </source>
</evidence>
<comment type="caution">
    <text evidence="4">The sequence shown here is derived from an EMBL/GenBank/DDBJ whole genome shotgun (WGS) entry which is preliminary data.</text>
</comment>
<keyword evidence="2" id="KW-0732">Signal</keyword>
<feature type="chain" id="PRO_5043736315" description="Lipoprotein" evidence="2">
    <location>
        <begin position="19"/>
        <end position="78"/>
    </location>
</feature>
<dbReference type="AlphaFoldDB" id="A0A4Y8AB83"/>